<feature type="domain" description="Reverse transcriptase Ty1/copia-type" evidence="1">
    <location>
        <begin position="632"/>
        <end position="753"/>
    </location>
</feature>
<dbReference type="Pfam" id="PF07727">
    <property type="entry name" value="RVT_2"/>
    <property type="match status" value="1"/>
</dbReference>
<accession>A0AAD2PW80</accession>
<protein>
    <recommendedName>
        <fullName evidence="1">Reverse transcriptase Ty1/copia-type domain-containing protein</fullName>
    </recommendedName>
</protein>
<dbReference type="AlphaFoldDB" id="A0AAD2PW80"/>
<evidence type="ECO:0000313" key="2">
    <source>
        <dbReference type="EMBL" id="CAJ1959586.1"/>
    </source>
</evidence>
<reference evidence="2" key="1">
    <citation type="submission" date="2023-08" db="EMBL/GenBank/DDBJ databases">
        <authorList>
            <person name="Audoor S."/>
            <person name="Bilcke G."/>
        </authorList>
    </citation>
    <scope>NUCLEOTIDE SEQUENCE</scope>
</reference>
<evidence type="ECO:0000313" key="3">
    <source>
        <dbReference type="Proteomes" id="UP001295423"/>
    </source>
</evidence>
<evidence type="ECO:0000259" key="1">
    <source>
        <dbReference type="Pfam" id="PF07727"/>
    </source>
</evidence>
<organism evidence="2 3">
    <name type="scientific">Cylindrotheca closterium</name>
    <dbReference type="NCBI Taxonomy" id="2856"/>
    <lineage>
        <taxon>Eukaryota</taxon>
        <taxon>Sar</taxon>
        <taxon>Stramenopiles</taxon>
        <taxon>Ochrophyta</taxon>
        <taxon>Bacillariophyta</taxon>
        <taxon>Bacillariophyceae</taxon>
        <taxon>Bacillariophycidae</taxon>
        <taxon>Bacillariales</taxon>
        <taxon>Bacillariaceae</taxon>
        <taxon>Cylindrotheca</taxon>
    </lineage>
</organism>
<comment type="caution">
    <text evidence="2">The sequence shown here is derived from an EMBL/GenBank/DDBJ whole genome shotgun (WGS) entry which is preliminary data.</text>
</comment>
<dbReference type="EMBL" id="CAKOGP040002005">
    <property type="protein sequence ID" value="CAJ1959586.1"/>
    <property type="molecule type" value="Genomic_DNA"/>
</dbReference>
<proteinExistence type="predicted"/>
<name>A0AAD2PW80_9STRA</name>
<gene>
    <name evidence="2" type="ORF">CYCCA115_LOCUS18007</name>
</gene>
<dbReference type="InterPro" id="IPR013103">
    <property type="entry name" value="RVT_2"/>
</dbReference>
<dbReference type="Proteomes" id="UP001295423">
    <property type="component" value="Unassembled WGS sequence"/>
</dbReference>
<sequence>MIGLKSHVNCWSTAERNNQHIKALFRVQYHCMPYKAIPRIITEAIAKQVAQTSNFYPAKGGISAYYSPHMILLQCQVDYSKEFVAELGSYVHGYGHDTRSDHRSCTIEAIYLGPADNMQTGHKLYDLNTKREVTRPQITVLPITDQVIKLVEAHAAEEGITDLRTYSRHNGEIILDADLLAGVDPDELWDEDYVPADIVIPPVNDMNLRNNDAITDEELKELIKDAAKDILESRRINDKRQHEYDEADRTVDRMLQRIKRRQEEDDEDNMDFVQDQQPESDIEMNINDEELKDMIDEAAHELDRLSQPIEEEIVFSVEDEDNDYEGEFDAEEIQELQEAEDKSQVYPDEEDDVCAGVRFEEVPVLNTTDDSNKDKKRRTRLHISLYQAIASKVKSQKKGEFWDDNVLSAEARRKITERAHNLMFQQSGTEKKATYNMDESLLISRVMQQIRDKVYTRDGVSFIQQYYLNKGLKIFKERGKEAALKELDQLIKRSCWTPISIGELTESEKRKAVDAMMLLAEKNSGDIKGCFVYKGNETRDWLSQEDTASPTASHEGIWCTGVIDAHKGRCMMSMDISNAFIQTLMSDLGDGEDRVIMKVTGLMVQYMIDLDLKHRDYVVYENGKRVIYVVILRAIYGMLQASLLWYRNLRASLEEYGFVFNRYDPCIANRMVNGKQLTIRFHVDDVLASHMEQQVLEDFFTWVNEKYGGLKEVTCTRGKVHTYLGMTLDFSKKGKMKICMDDYVDRMLSEFPVKFKDNEIQETPAGNNLLEKGKGAPLEKERHEVFHLFAAKSLFLSKRARLDISPTVSILASRVQSPNLSDWHKLVRLMRYIHSTKGWHLTLSADDLRMIKWYVDASFAVHPDFKSHTGAVMTMGTGAVQAIA</sequence>
<keyword evidence="3" id="KW-1185">Reference proteome</keyword>